<keyword evidence="6" id="KW-1185">Reference proteome</keyword>
<dbReference type="PROSITE" id="PS51677">
    <property type="entry name" value="NODB"/>
    <property type="match status" value="1"/>
</dbReference>
<feature type="domain" description="NodB homology" evidence="4">
    <location>
        <begin position="85"/>
        <end position="303"/>
    </location>
</feature>
<gene>
    <name evidence="5" type="ORF">ACFO4R_08425</name>
</gene>
<reference evidence="6" key="1">
    <citation type="journal article" date="2019" name="Int. J. Syst. Evol. Microbiol.">
        <title>The Global Catalogue of Microorganisms (GCM) 10K type strain sequencing project: providing services to taxonomists for standard genome sequencing and annotation.</title>
        <authorList>
            <consortium name="The Broad Institute Genomics Platform"/>
            <consortium name="The Broad Institute Genome Sequencing Center for Infectious Disease"/>
            <person name="Wu L."/>
            <person name="Ma J."/>
        </authorList>
    </citation>
    <scope>NUCLEOTIDE SEQUENCE [LARGE SCALE GENOMIC DNA]</scope>
    <source>
        <strain evidence="6">CCUG 46385</strain>
    </source>
</reference>
<organism evidence="5 6">
    <name type="scientific">Filifactor villosus</name>
    <dbReference type="NCBI Taxonomy" id="29374"/>
    <lineage>
        <taxon>Bacteria</taxon>
        <taxon>Bacillati</taxon>
        <taxon>Bacillota</taxon>
        <taxon>Clostridia</taxon>
        <taxon>Peptostreptococcales</taxon>
        <taxon>Filifactoraceae</taxon>
        <taxon>Filifactor</taxon>
    </lineage>
</organism>
<evidence type="ECO:0000259" key="4">
    <source>
        <dbReference type="PROSITE" id="PS51677"/>
    </source>
</evidence>
<feature type="signal peptide" evidence="3">
    <location>
        <begin position="1"/>
        <end position="21"/>
    </location>
</feature>
<evidence type="ECO:0000256" key="3">
    <source>
        <dbReference type="SAM" id="SignalP"/>
    </source>
</evidence>
<feature type="chain" id="PRO_5045102470" evidence="3">
    <location>
        <begin position="22"/>
        <end position="303"/>
    </location>
</feature>
<accession>A0ABV9QKZ1</accession>
<evidence type="ECO:0000313" key="5">
    <source>
        <dbReference type="EMBL" id="MFC4805107.1"/>
    </source>
</evidence>
<keyword evidence="1 3" id="KW-0732">Signal</keyword>
<sequence>MKKKLLFMLCLFLILPQASFANVNYTGVPVLMYHHFTDDDNVSSPTVSRANFERQMFYLYENGYTTIHLKQLEDFIDGKIKLPAKTVVITMDDGYRSNYEIAYPILKKYSMKATQFPIVSGISTRSEFSAKDRFPHCSVDEMKEMRDIFDFQSHTWDLHFLTPDNRSALLSSTTDTLFQDFTKASSTLSVMGYSTYAFSYPYGAYNQGIKNVLKSVGVRMAVTVQPGRVTQKTNKLEIPRYNVSGTMSFEEFKKIVSSDPNSQMQEFFKGADPEQVKDEVPSAVITTPPPEQHGEFELSPTKK</sequence>
<dbReference type="PANTHER" id="PTHR34216:SF13">
    <property type="entry name" value="XYLANASE_CHITIN DEACETYLASE"/>
    <property type="match status" value="1"/>
</dbReference>
<name>A0ABV9QKZ1_9FIRM</name>
<dbReference type="Proteomes" id="UP001595916">
    <property type="component" value="Unassembled WGS sequence"/>
</dbReference>
<dbReference type="Pfam" id="PF01522">
    <property type="entry name" value="Polysacc_deac_1"/>
    <property type="match status" value="1"/>
</dbReference>
<feature type="region of interest" description="Disordered" evidence="2">
    <location>
        <begin position="263"/>
        <end position="303"/>
    </location>
</feature>
<feature type="compositionally biased region" description="Basic and acidic residues" evidence="2">
    <location>
        <begin position="269"/>
        <end position="280"/>
    </location>
</feature>
<evidence type="ECO:0000313" key="6">
    <source>
        <dbReference type="Proteomes" id="UP001595916"/>
    </source>
</evidence>
<proteinExistence type="predicted"/>
<protein>
    <submittedName>
        <fullName evidence="5">Polysaccharide deacetylase family protein</fullName>
    </submittedName>
</protein>
<dbReference type="SUPFAM" id="SSF88713">
    <property type="entry name" value="Glycoside hydrolase/deacetylase"/>
    <property type="match status" value="1"/>
</dbReference>
<evidence type="ECO:0000256" key="1">
    <source>
        <dbReference type="ARBA" id="ARBA00022729"/>
    </source>
</evidence>
<dbReference type="InterPro" id="IPR051398">
    <property type="entry name" value="Polysacch_Deacetylase"/>
</dbReference>
<dbReference type="CDD" id="cd10966">
    <property type="entry name" value="CE4_yadE_5s"/>
    <property type="match status" value="1"/>
</dbReference>
<dbReference type="InterPro" id="IPR011330">
    <property type="entry name" value="Glyco_hydro/deAcase_b/a-brl"/>
</dbReference>
<dbReference type="EMBL" id="JBHSHL010000033">
    <property type="protein sequence ID" value="MFC4805107.1"/>
    <property type="molecule type" value="Genomic_DNA"/>
</dbReference>
<dbReference type="RefSeq" id="WP_379788644.1">
    <property type="nucleotide sequence ID" value="NZ_JBHSHL010000033.1"/>
</dbReference>
<dbReference type="InterPro" id="IPR002509">
    <property type="entry name" value="NODB_dom"/>
</dbReference>
<dbReference type="Gene3D" id="3.20.20.370">
    <property type="entry name" value="Glycoside hydrolase/deacetylase"/>
    <property type="match status" value="1"/>
</dbReference>
<comment type="caution">
    <text evidence="5">The sequence shown here is derived from an EMBL/GenBank/DDBJ whole genome shotgun (WGS) entry which is preliminary data.</text>
</comment>
<dbReference type="PANTHER" id="PTHR34216">
    <property type="match status" value="1"/>
</dbReference>
<evidence type="ECO:0000256" key="2">
    <source>
        <dbReference type="SAM" id="MobiDB-lite"/>
    </source>
</evidence>